<dbReference type="InterPro" id="IPR005303">
    <property type="entry name" value="MOCOS_middle"/>
</dbReference>
<feature type="domain" description="MOSC" evidence="1">
    <location>
        <begin position="74"/>
        <end position="241"/>
    </location>
</feature>
<dbReference type="AlphaFoldDB" id="A0A8E2IBM2"/>
<reference evidence="2 3" key="1">
    <citation type="submission" date="2017-01" db="EMBL/GenBank/DDBJ databases">
        <title>Draft genome sequence of Bacillus oleronius.</title>
        <authorList>
            <person name="Allam M."/>
        </authorList>
    </citation>
    <scope>NUCLEOTIDE SEQUENCE [LARGE SCALE GENOMIC DNA]</scope>
    <source>
        <strain evidence="2 3">DSM 9356</strain>
    </source>
</reference>
<name>A0A8E2IBM2_9BACI</name>
<dbReference type="SUPFAM" id="SSF50800">
    <property type="entry name" value="PK beta-barrel domain-like"/>
    <property type="match status" value="1"/>
</dbReference>
<dbReference type="GO" id="GO:0030170">
    <property type="term" value="F:pyridoxal phosphate binding"/>
    <property type="evidence" value="ECO:0007669"/>
    <property type="project" value="InterPro"/>
</dbReference>
<evidence type="ECO:0000313" key="2">
    <source>
        <dbReference type="EMBL" id="OOP70334.1"/>
    </source>
</evidence>
<dbReference type="InterPro" id="IPR005302">
    <property type="entry name" value="MoCF_Sase_C"/>
</dbReference>
<gene>
    <name evidence="2" type="ORF">BWZ43_00430</name>
</gene>
<dbReference type="Proteomes" id="UP000189761">
    <property type="component" value="Unassembled WGS sequence"/>
</dbReference>
<protein>
    <submittedName>
        <fullName evidence="2">MOSC domain-containing protein</fullName>
    </submittedName>
</protein>
<dbReference type="PROSITE" id="PS51340">
    <property type="entry name" value="MOSC"/>
    <property type="match status" value="1"/>
</dbReference>
<dbReference type="Pfam" id="PF03476">
    <property type="entry name" value="MOSC_N"/>
    <property type="match status" value="1"/>
</dbReference>
<dbReference type="RefSeq" id="WP_078109132.1">
    <property type="nucleotide sequence ID" value="NZ_CP065424.1"/>
</dbReference>
<evidence type="ECO:0000259" key="1">
    <source>
        <dbReference type="PROSITE" id="PS51340"/>
    </source>
</evidence>
<dbReference type="Gene3D" id="2.40.33.20">
    <property type="entry name" value="PK beta-barrel domain-like"/>
    <property type="match status" value="1"/>
</dbReference>
<keyword evidence="3" id="KW-1185">Reference proteome</keyword>
<sequence length="242" mass="27861">MLIGHIAEIVRYPIKSFQGENVAKTKIMEYGLYGDRSHAFKDETRRDKYLTITQFPEMAQYIARFIGTEKLDEYPKVEITTPTGEILHWGDENLTQEIQNKSKRVVSLVQYSPTHVPVGAIEEENILLVTDASLAALEQLWGETEVDYRRFRPNLLLSLKEKTPFIEEKWFGKRIKIGSAVELQLKRHCERCMIITVNPENAERNSSLLKTIVKNRNNHFGVYASVIKTGDLQIGDEVHLLD</sequence>
<organism evidence="2 3">
    <name type="scientific">Heyndrickxia oleronia</name>
    <dbReference type="NCBI Taxonomy" id="38875"/>
    <lineage>
        <taxon>Bacteria</taxon>
        <taxon>Bacillati</taxon>
        <taxon>Bacillota</taxon>
        <taxon>Bacilli</taxon>
        <taxon>Bacillales</taxon>
        <taxon>Bacillaceae</taxon>
        <taxon>Heyndrickxia</taxon>
    </lineage>
</organism>
<comment type="caution">
    <text evidence="2">The sequence shown here is derived from an EMBL/GenBank/DDBJ whole genome shotgun (WGS) entry which is preliminary data.</text>
</comment>
<dbReference type="Pfam" id="PF03473">
    <property type="entry name" value="MOSC"/>
    <property type="match status" value="1"/>
</dbReference>
<dbReference type="EMBL" id="MTLA01000004">
    <property type="protein sequence ID" value="OOP70334.1"/>
    <property type="molecule type" value="Genomic_DNA"/>
</dbReference>
<accession>A0A8E2IBM2</accession>
<dbReference type="InterPro" id="IPR011037">
    <property type="entry name" value="Pyrv_Knase-like_insert_dom_sf"/>
</dbReference>
<evidence type="ECO:0000313" key="3">
    <source>
        <dbReference type="Proteomes" id="UP000189761"/>
    </source>
</evidence>
<dbReference type="GO" id="GO:0030151">
    <property type="term" value="F:molybdenum ion binding"/>
    <property type="evidence" value="ECO:0007669"/>
    <property type="project" value="InterPro"/>
</dbReference>
<dbReference type="GO" id="GO:0003824">
    <property type="term" value="F:catalytic activity"/>
    <property type="evidence" value="ECO:0007669"/>
    <property type="project" value="InterPro"/>
</dbReference>
<proteinExistence type="predicted"/>